<gene>
    <name evidence="1" type="ORF">J2S48_004724</name>
</gene>
<evidence type="ECO:0000313" key="2">
    <source>
        <dbReference type="Proteomes" id="UP001183585"/>
    </source>
</evidence>
<dbReference type="Pfam" id="PF12691">
    <property type="entry name" value="Phage_tail_terminator_6"/>
    <property type="match status" value="1"/>
</dbReference>
<dbReference type="EMBL" id="JAVDYE010000001">
    <property type="protein sequence ID" value="MDR7385209.1"/>
    <property type="molecule type" value="Genomic_DNA"/>
</dbReference>
<comment type="caution">
    <text evidence="1">The sequence shown here is derived from an EMBL/GenBank/DDBJ whole genome shotgun (WGS) entry which is preliminary data.</text>
</comment>
<organism evidence="1 2">
    <name type="scientific">Promicromonospora iranensis</name>
    <dbReference type="NCBI Taxonomy" id="1105144"/>
    <lineage>
        <taxon>Bacteria</taxon>
        <taxon>Bacillati</taxon>
        <taxon>Actinomycetota</taxon>
        <taxon>Actinomycetes</taxon>
        <taxon>Micrococcales</taxon>
        <taxon>Promicromonosporaceae</taxon>
        <taxon>Promicromonospora</taxon>
    </lineage>
</organism>
<name>A0ABU2CV44_9MICO</name>
<reference evidence="1 2" key="1">
    <citation type="submission" date="2023-07" db="EMBL/GenBank/DDBJ databases">
        <title>Sequencing the genomes of 1000 actinobacteria strains.</title>
        <authorList>
            <person name="Klenk H.-P."/>
        </authorList>
    </citation>
    <scope>NUCLEOTIDE SEQUENCE [LARGE SCALE GENOMIC DNA]</scope>
    <source>
        <strain evidence="1 2">DSM 45554</strain>
    </source>
</reference>
<proteinExistence type="predicted"/>
<dbReference type="RefSeq" id="WP_274997259.1">
    <property type="nucleotide sequence ID" value="NZ_JAJQQP010000015.1"/>
</dbReference>
<dbReference type="Proteomes" id="UP001183585">
    <property type="component" value="Unassembled WGS sequence"/>
</dbReference>
<dbReference type="InterPro" id="IPR024411">
    <property type="entry name" value="Tail_terminator_phage"/>
</dbReference>
<evidence type="ECO:0000313" key="1">
    <source>
        <dbReference type="EMBL" id="MDR7385209.1"/>
    </source>
</evidence>
<sequence length="135" mass="14102">MKDSELIVALAQILDAADVGVWNPAGTVGANDVAIFYGQLGTTPNQAVGITRYGGTGALTNDSHRGARLVQVRVRGKPDDTKSADDLADAVDAVLARMPRTQGLSSEWASGPLPLGADGNRRTELTLNYLVTPEG</sequence>
<accession>A0ABU2CV44</accession>
<evidence type="ECO:0008006" key="3">
    <source>
        <dbReference type="Google" id="ProtNLM"/>
    </source>
</evidence>
<protein>
    <recommendedName>
        <fullName evidence="3">DUF3168 domain-containing protein</fullName>
    </recommendedName>
</protein>
<keyword evidence="2" id="KW-1185">Reference proteome</keyword>